<evidence type="ECO:0000313" key="2">
    <source>
        <dbReference type="Proteomes" id="UP000515203"/>
    </source>
</evidence>
<dbReference type="CTD" id="131920"/>
<feature type="transmembrane region" description="Helical" evidence="1">
    <location>
        <begin position="6"/>
        <end position="24"/>
    </location>
</feature>
<keyword evidence="1" id="KW-1133">Transmembrane helix</keyword>
<proteinExistence type="predicted"/>
<keyword evidence="1" id="KW-0472">Membrane</keyword>
<accession>A0A6P6DAJ7</accession>
<dbReference type="AlphaFoldDB" id="A0A6P6DAJ7"/>
<dbReference type="GeneID" id="101588939"/>
<gene>
    <name evidence="3" type="primary">Tmem207</name>
</gene>
<keyword evidence="2" id="KW-1185">Reference proteome</keyword>
<dbReference type="PANTHER" id="PTHR36467">
    <property type="entry name" value="TRANSMEMBRANE PROTEIN 207"/>
    <property type="match status" value="1"/>
</dbReference>
<name>A0A6P6DAJ7_OCTDE</name>
<dbReference type="InterPro" id="IPR039490">
    <property type="entry name" value="TMEM207"/>
</dbReference>
<evidence type="ECO:0000313" key="3">
    <source>
        <dbReference type="RefSeq" id="XP_023556673.1"/>
    </source>
</evidence>
<dbReference type="RefSeq" id="XP_023556673.1">
    <property type="nucleotide sequence ID" value="XM_023700905.1"/>
</dbReference>
<dbReference type="FunCoup" id="A0A6P6DAJ7">
    <property type="interactions" value="10"/>
</dbReference>
<sequence length="92" mass="10206">MLLFVIFFVAFVCGVLLFCVHHWLKTRRIHSTTRTMAVFAVGDLDINCGTEGAVSPTVGFHFQTQKPACHPIPCFGTLGPPPSYEDVLKNRV</sequence>
<dbReference type="Proteomes" id="UP000515203">
    <property type="component" value="Unplaced"/>
</dbReference>
<dbReference type="OrthoDB" id="9907850at2759"/>
<reference evidence="3" key="1">
    <citation type="submission" date="2025-08" db="UniProtKB">
        <authorList>
            <consortium name="RefSeq"/>
        </authorList>
    </citation>
    <scope>IDENTIFICATION</scope>
</reference>
<dbReference type="PANTHER" id="PTHR36467:SF1">
    <property type="entry name" value="TRANSMEMBRANE PROTEIN 207"/>
    <property type="match status" value="1"/>
</dbReference>
<protein>
    <submittedName>
        <fullName evidence="3">Transmembrane protein 207</fullName>
    </submittedName>
</protein>
<evidence type="ECO:0000256" key="1">
    <source>
        <dbReference type="SAM" id="Phobius"/>
    </source>
</evidence>
<organism evidence="2 3">
    <name type="scientific">Octodon degus</name>
    <name type="common">Degu</name>
    <name type="synonym">Sciurus degus</name>
    <dbReference type="NCBI Taxonomy" id="10160"/>
    <lineage>
        <taxon>Eukaryota</taxon>
        <taxon>Metazoa</taxon>
        <taxon>Chordata</taxon>
        <taxon>Craniata</taxon>
        <taxon>Vertebrata</taxon>
        <taxon>Euteleostomi</taxon>
        <taxon>Mammalia</taxon>
        <taxon>Eutheria</taxon>
        <taxon>Euarchontoglires</taxon>
        <taxon>Glires</taxon>
        <taxon>Rodentia</taxon>
        <taxon>Hystricomorpha</taxon>
        <taxon>Octodontidae</taxon>
        <taxon>Octodon</taxon>
    </lineage>
</organism>
<dbReference type="InParanoid" id="A0A6P6DAJ7"/>
<keyword evidence="1 3" id="KW-0812">Transmembrane</keyword>